<dbReference type="InterPro" id="IPR045565">
    <property type="entry name" value="Phage_capsid_2"/>
</dbReference>
<dbReference type="EMBL" id="FNMZ01000001">
    <property type="protein sequence ID" value="SDW15414.1"/>
    <property type="molecule type" value="Genomic_DNA"/>
</dbReference>
<dbReference type="AlphaFoldDB" id="A0A1H2R988"/>
<name>A0A1H2R988_9RHOB</name>
<reference evidence="1 2" key="1">
    <citation type="submission" date="2016-10" db="EMBL/GenBank/DDBJ databases">
        <authorList>
            <person name="de Groot N.N."/>
        </authorList>
    </citation>
    <scope>NUCLEOTIDE SEQUENCE [LARGE SCALE GENOMIC DNA]</scope>
    <source>
        <strain evidence="1 2">DSM 17890</strain>
    </source>
</reference>
<proteinExistence type="predicted"/>
<gene>
    <name evidence="1" type="ORF">SAMN05444336_101262</name>
</gene>
<dbReference type="STRING" id="356660.SAMN05444336_101262"/>
<dbReference type="OrthoDB" id="7548801at2"/>
<evidence type="ECO:0000313" key="2">
    <source>
        <dbReference type="Proteomes" id="UP000199118"/>
    </source>
</evidence>
<protein>
    <recommendedName>
        <fullName evidence="3">Phage major capsid protein, HK97 family</fullName>
    </recommendedName>
</protein>
<dbReference type="RefSeq" id="WP_092679334.1">
    <property type="nucleotide sequence ID" value="NZ_FNMZ01000001.1"/>
</dbReference>
<evidence type="ECO:0008006" key="3">
    <source>
        <dbReference type="Google" id="ProtNLM"/>
    </source>
</evidence>
<dbReference type="Proteomes" id="UP000199118">
    <property type="component" value="Unassembled WGS sequence"/>
</dbReference>
<keyword evidence="2" id="KW-1185">Reference proteome</keyword>
<dbReference type="Pfam" id="PF19821">
    <property type="entry name" value="Phage_capsid_2"/>
    <property type="match status" value="1"/>
</dbReference>
<sequence length="303" mass="33428">MSFDQLVEAHHQLGMSNAVELALQRMGSKLRPYVTEKPAMGEAVPASDLLGEVKARRLAARRRSNIENPVPRERRWLVRRDPIGTGQYLDDVDKFNSAMDPQSEIVQAHSNATGRALDDLILGMDEDGNLGEGGILGSAVSGKRLSSVSQLPSEFKTVHGGAGLTIAKLRKARKKLGLDENDLAMFTPVCAITTTQHDDLLGIVESASANLNMLEQPQIVDGKVTRLMGFEFVEHNGLYKTGSTRSCPVWLKNNIVLGVWQDIRTRAWNDSSKSQTPYFEIDFVMDCTRKQDKGVHIIEATEA</sequence>
<accession>A0A1H2R988</accession>
<organism evidence="1 2">
    <name type="scientific">Albimonas donghaensis</name>
    <dbReference type="NCBI Taxonomy" id="356660"/>
    <lineage>
        <taxon>Bacteria</taxon>
        <taxon>Pseudomonadati</taxon>
        <taxon>Pseudomonadota</taxon>
        <taxon>Alphaproteobacteria</taxon>
        <taxon>Rhodobacterales</taxon>
        <taxon>Paracoccaceae</taxon>
        <taxon>Albimonas</taxon>
    </lineage>
</organism>
<evidence type="ECO:0000313" key="1">
    <source>
        <dbReference type="EMBL" id="SDW15414.1"/>
    </source>
</evidence>